<dbReference type="AlphaFoldDB" id="A0A0R0HZD8"/>
<dbReference type="InterPro" id="IPR055298">
    <property type="entry name" value="AtLOH3-like"/>
</dbReference>
<dbReference type="Pfam" id="PF05699">
    <property type="entry name" value="Dimer_Tnp_hAT"/>
    <property type="match status" value="1"/>
</dbReference>
<dbReference type="InterPro" id="IPR008906">
    <property type="entry name" value="HATC_C_dom"/>
</dbReference>
<dbReference type="EnsemblPlants" id="KRH32936">
    <property type="protein sequence ID" value="KRH32936"/>
    <property type="gene ID" value="GLYMA_10G087600"/>
</dbReference>
<dbReference type="PANTHER" id="PTHR11697">
    <property type="entry name" value="GENERAL TRANSCRIPTION FACTOR 2-RELATED ZINC FINGER PROTEIN"/>
    <property type="match status" value="1"/>
</dbReference>
<keyword evidence="5" id="KW-1185">Reference proteome</keyword>
<gene>
    <name evidence="3" type="ORF">GLYMA_10G087600</name>
</gene>
<reference evidence="4" key="2">
    <citation type="submission" date="2018-02" db="UniProtKB">
        <authorList>
            <consortium name="EnsemblPlants"/>
        </authorList>
    </citation>
    <scope>IDENTIFICATION</scope>
    <source>
        <strain evidence="4">Williams 82</strain>
    </source>
</reference>
<accession>A0A0R0HZD8</accession>
<dbReference type="Gramene" id="KRH32936">
    <property type="protein sequence ID" value="KRH32936"/>
    <property type="gene ID" value="GLYMA_10G087600"/>
</dbReference>
<dbReference type="STRING" id="3847.A0A0R0HZD8"/>
<reference evidence="3" key="3">
    <citation type="submission" date="2018-07" db="EMBL/GenBank/DDBJ databases">
        <title>WGS assembly of Glycine max.</title>
        <authorList>
            <person name="Schmutz J."/>
            <person name="Cannon S."/>
            <person name="Schlueter J."/>
            <person name="Ma J."/>
            <person name="Mitros T."/>
            <person name="Nelson W."/>
            <person name="Hyten D."/>
            <person name="Song Q."/>
            <person name="Thelen J."/>
            <person name="Cheng J."/>
            <person name="Xu D."/>
            <person name="Hellsten U."/>
            <person name="May G."/>
            <person name="Yu Y."/>
            <person name="Sakurai T."/>
            <person name="Umezawa T."/>
            <person name="Bhattacharyya M."/>
            <person name="Sandhu D."/>
            <person name="Valliyodan B."/>
            <person name="Lindquist E."/>
            <person name="Peto M."/>
            <person name="Grant D."/>
            <person name="Shu S."/>
            <person name="Goodstein D."/>
            <person name="Barry K."/>
            <person name="Futrell-Griggs M."/>
            <person name="Abernathy B."/>
            <person name="Du J."/>
            <person name="Tian Z."/>
            <person name="Zhu L."/>
            <person name="Gill N."/>
            <person name="Joshi T."/>
            <person name="Libault M."/>
            <person name="Sethuraman A."/>
            <person name="Zhang X."/>
            <person name="Shinozaki K."/>
            <person name="Nguyen H."/>
            <person name="Wing R."/>
            <person name="Cregan P."/>
            <person name="Specht J."/>
            <person name="Grimwood J."/>
            <person name="Rokhsar D."/>
            <person name="Stacey G."/>
            <person name="Shoemaker R."/>
            <person name="Jackson S."/>
        </authorList>
    </citation>
    <scope>NUCLEOTIDE SEQUENCE</scope>
    <source>
        <tissue evidence="3">Callus</tissue>
    </source>
</reference>
<proteinExistence type="predicted"/>
<evidence type="ECO:0000313" key="3">
    <source>
        <dbReference type="EMBL" id="KRH32936.1"/>
    </source>
</evidence>
<dbReference type="Proteomes" id="UP000008827">
    <property type="component" value="Chromosome 10"/>
</dbReference>
<reference evidence="3 4" key="1">
    <citation type="journal article" date="2010" name="Nature">
        <title>Genome sequence of the palaeopolyploid soybean.</title>
        <authorList>
            <person name="Schmutz J."/>
            <person name="Cannon S.B."/>
            <person name="Schlueter J."/>
            <person name="Ma J."/>
            <person name="Mitros T."/>
            <person name="Nelson W."/>
            <person name="Hyten D.L."/>
            <person name="Song Q."/>
            <person name="Thelen J.J."/>
            <person name="Cheng J."/>
            <person name="Xu D."/>
            <person name="Hellsten U."/>
            <person name="May G.D."/>
            <person name="Yu Y."/>
            <person name="Sakurai T."/>
            <person name="Umezawa T."/>
            <person name="Bhattacharyya M.K."/>
            <person name="Sandhu D."/>
            <person name="Valliyodan B."/>
            <person name="Lindquist E."/>
            <person name="Peto M."/>
            <person name="Grant D."/>
            <person name="Shu S."/>
            <person name="Goodstein D."/>
            <person name="Barry K."/>
            <person name="Futrell-Griggs M."/>
            <person name="Abernathy B."/>
            <person name="Du J."/>
            <person name="Tian Z."/>
            <person name="Zhu L."/>
            <person name="Gill N."/>
            <person name="Joshi T."/>
            <person name="Libault M."/>
            <person name="Sethuraman A."/>
            <person name="Zhang X.-C."/>
            <person name="Shinozaki K."/>
            <person name="Nguyen H.T."/>
            <person name="Wing R.A."/>
            <person name="Cregan P."/>
            <person name="Specht J."/>
            <person name="Grimwood J."/>
            <person name="Rokhsar D."/>
            <person name="Stacey G."/>
            <person name="Shoemaker R.C."/>
            <person name="Jackson S.A."/>
        </authorList>
    </citation>
    <scope>NUCLEOTIDE SEQUENCE</scope>
    <source>
        <strain evidence="4">cv. Williams 82</strain>
        <tissue evidence="3">Callus</tissue>
    </source>
</reference>
<evidence type="ECO:0000259" key="2">
    <source>
        <dbReference type="Pfam" id="PF14291"/>
    </source>
</evidence>
<dbReference type="InParanoid" id="A0A0R0HZD8"/>
<dbReference type="InterPro" id="IPR025398">
    <property type="entry name" value="DUF4371"/>
</dbReference>
<protein>
    <recommendedName>
        <fullName evidence="6">HAT C-terminal dimerisation domain-containing protein</fullName>
    </recommendedName>
</protein>
<organism evidence="3">
    <name type="scientific">Glycine max</name>
    <name type="common">Soybean</name>
    <name type="synonym">Glycine hispida</name>
    <dbReference type="NCBI Taxonomy" id="3847"/>
    <lineage>
        <taxon>Eukaryota</taxon>
        <taxon>Viridiplantae</taxon>
        <taxon>Streptophyta</taxon>
        <taxon>Embryophyta</taxon>
        <taxon>Tracheophyta</taxon>
        <taxon>Spermatophyta</taxon>
        <taxon>Magnoliopsida</taxon>
        <taxon>eudicotyledons</taxon>
        <taxon>Gunneridae</taxon>
        <taxon>Pentapetalae</taxon>
        <taxon>rosids</taxon>
        <taxon>fabids</taxon>
        <taxon>Fabales</taxon>
        <taxon>Fabaceae</taxon>
        <taxon>Papilionoideae</taxon>
        <taxon>50 kb inversion clade</taxon>
        <taxon>NPAAA clade</taxon>
        <taxon>indigoferoid/millettioid clade</taxon>
        <taxon>Phaseoleae</taxon>
        <taxon>Glycine</taxon>
        <taxon>Glycine subgen. Soja</taxon>
    </lineage>
</organism>
<name>A0A0R0HZD8_SOYBN</name>
<dbReference type="EMBL" id="CM000843">
    <property type="protein sequence ID" value="KRH32936.1"/>
    <property type="molecule type" value="Genomic_DNA"/>
</dbReference>
<feature type="domain" description="DUF4371" evidence="2">
    <location>
        <begin position="2"/>
        <end position="56"/>
    </location>
</feature>
<dbReference type="GO" id="GO:0046983">
    <property type="term" value="F:protein dimerization activity"/>
    <property type="evidence" value="ECO:0007669"/>
    <property type="project" value="InterPro"/>
</dbReference>
<dbReference type="PANTHER" id="PTHR11697:SF230">
    <property type="entry name" value="ZINC FINGER, MYM DOMAIN CONTAINING 1"/>
    <property type="match status" value="1"/>
</dbReference>
<dbReference type="Pfam" id="PF14291">
    <property type="entry name" value="DUF4371"/>
    <property type="match status" value="1"/>
</dbReference>
<sequence length="275" mass="31658">MGMLKRVFFYPIHVADTSSLTLKKEISSVLSRHCLDIQNLRGQGYDGASNMRGEWNRLHALFLKDGLYNFFSSLSLIVNVVIASPKQHDQLPAAHATIIANLIASDDIAMDILVVTHDLCHVLQCKNQYILNAMYLVSTTKILLQKMRESGWDRFFKEVTSFCEKHEIIIPNMTTLFCDNMVELLTLSSTLDSKDLYKSLDLIRLVLTLPVSTVTTERSFSTMKIVKNRLRNQIEDEFLADCLITYIERKIDEKFDTDSIIDEFYDIKEGRARFR</sequence>
<dbReference type="OMA" id="RICTEEA"/>
<evidence type="ECO:0008006" key="6">
    <source>
        <dbReference type="Google" id="ProtNLM"/>
    </source>
</evidence>
<evidence type="ECO:0000313" key="5">
    <source>
        <dbReference type="Proteomes" id="UP000008827"/>
    </source>
</evidence>
<feature type="domain" description="HAT C-terminal dimerisation" evidence="1">
    <location>
        <begin position="202"/>
        <end position="249"/>
    </location>
</feature>
<evidence type="ECO:0000313" key="4">
    <source>
        <dbReference type="EnsemblPlants" id="KRH32936"/>
    </source>
</evidence>
<evidence type="ECO:0000259" key="1">
    <source>
        <dbReference type="Pfam" id="PF05699"/>
    </source>
</evidence>